<proteinExistence type="predicted"/>
<dbReference type="InterPro" id="IPR008969">
    <property type="entry name" value="CarboxyPept-like_regulatory"/>
</dbReference>
<gene>
    <name evidence="2" type="ORF">ASZ90_009357</name>
</gene>
<feature type="transmembrane region" description="Helical" evidence="1">
    <location>
        <begin position="40"/>
        <end position="61"/>
    </location>
</feature>
<keyword evidence="1" id="KW-1133">Transmembrane helix</keyword>
<keyword evidence="1" id="KW-0472">Membrane</keyword>
<feature type="transmembrane region" description="Helical" evidence="1">
    <location>
        <begin position="134"/>
        <end position="156"/>
    </location>
</feature>
<feature type="transmembrane region" description="Helical" evidence="1">
    <location>
        <begin position="320"/>
        <end position="342"/>
    </location>
</feature>
<accession>A0A0W8FJ15</accession>
<dbReference type="SUPFAM" id="SSF49464">
    <property type="entry name" value="Carboxypeptidase regulatory domain-like"/>
    <property type="match status" value="1"/>
</dbReference>
<dbReference type="EMBL" id="LNQE01001130">
    <property type="protein sequence ID" value="KUG20890.1"/>
    <property type="molecule type" value="Genomic_DNA"/>
</dbReference>
<feature type="transmembrane region" description="Helical" evidence="1">
    <location>
        <begin position="458"/>
        <end position="478"/>
    </location>
</feature>
<organism evidence="2">
    <name type="scientific">hydrocarbon metagenome</name>
    <dbReference type="NCBI Taxonomy" id="938273"/>
    <lineage>
        <taxon>unclassified sequences</taxon>
        <taxon>metagenomes</taxon>
        <taxon>ecological metagenomes</taxon>
    </lineage>
</organism>
<protein>
    <submittedName>
        <fullName evidence="2">Uncharacterized protein</fullName>
    </submittedName>
</protein>
<comment type="caution">
    <text evidence="2">The sequence shown here is derived from an EMBL/GenBank/DDBJ whole genome shotgun (WGS) entry which is preliminary data.</text>
</comment>
<feature type="transmembrane region" description="Helical" evidence="1">
    <location>
        <begin position="163"/>
        <end position="184"/>
    </location>
</feature>
<feature type="transmembrane region" description="Helical" evidence="1">
    <location>
        <begin position="252"/>
        <end position="270"/>
    </location>
</feature>
<feature type="transmembrane region" description="Helical" evidence="1">
    <location>
        <begin position="354"/>
        <end position="372"/>
    </location>
</feature>
<dbReference type="AlphaFoldDB" id="A0A0W8FJ15"/>
<keyword evidence="1" id="KW-0812">Transmembrane</keyword>
<name>A0A0W8FJ15_9ZZZZ</name>
<sequence length="1194" mass="134776">MYYRAVATICRGYRSMTVQALARKTADYAKRTLNFDSRRCHGIIVLFLFAVLIIAFITPTFSYGRLFGTDEYTHLFHSTQMHSSDSIAEFYQRVGGMVSNPDDHNAPFKYPFVAWLFGGTIAKITGTDPHTASFLFALIFVGILLGIFYLYAGIFLKMKTQKLLALFFLLSMPNVAMSISGFRPSVFVMPFVLLSLYSVMKENFDWKSAILMVVSVFMVVTTHTGTFLFLLSFSIAFLFLYSLIWGKFSKPMYILSASMLFIYVMAVSVFPHIHPQYIDKATMFLSPGRFLASNLYIMFADDLSQILYTNLFVNADFAYAILWSGLIYALSLLFLFIHAIVAKRAPTIRGHFQIAFLPAGLAKGLTSIPIWLGPIHVLLSCFGFFRLDNKAKCLMVVALLVSVFPEFQRSLEDVSIATGAMRNIYYLVIIIPITAVLGFEYFVSWFNKSGWNKLRTGAWILPITLVLLLSSFVVIPAIGNSYYQPRISGDDYVVDGMTWLSDIGSPQEGVAGFGLRTTPIFTQKKTAYDLSSGSDVRNYRTLLRNIFFQGSPQAVQDFHSAYGIKYILNSDRIAGNLGGNQAQMRVDVNTAVDRIYSSRDFGIYRSFTSDQQRFDDGYLDDDVRIQHSGSNIEIESISYKMILGDNSPQIRYIGTSSRNYLGEGFMREFVITRLAGESRAHNLGDMCYATELLDNQIIYKGFLQDAGGEAIGTITVKYTFYPDAVQREFVISNDRLQNTTSLIVEPSTRFFSPIEGFVLFNNDQRIPKQIYPSEDGSYLSDKFNGIYLQNRNSGIYIEYSPTNPYPMNMYYAGSTRYSSYASIQIRQSRTLNPGSSYQSVQHITIGDEPTARIRVERQKSIELHQYPDGIIPMAIIEEIPGPFRYDLAAIKAQIDRRAPYMITAPIRPPFRGILYEEGLRRPQIAVYQGSATELVLLPASDPPSTALQREDPDGIVAQWRMVIDSVAKNNDMALFAFRTADMQNPEYSRRFDDLFDYARRSGLTPTTPEAIADHYRKLQMVSYTASRELDTATITVASSNSEPISGVTFRATMPRLDEGEYRVTGGTVANIRDSGDNVVIYASVNLAPYETRTLTIEPDMPRKQLAIVVPEYPIEKRVQIMVKGEDSEPIRKASVTIEGFPIPFETDAKGIVKVELPRGTYRVTVENPGYKKETFTMDVVGRIYALHHLIYDRL</sequence>
<feature type="transmembrane region" description="Helical" evidence="1">
    <location>
        <begin position="227"/>
        <end position="246"/>
    </location>
</feature>
<dbReference type="Gene3D" id="2.60.40.1120">
    <property type="entry name" value="Carboxypeptidase-like, regulatory domain"/>
    <property type="match status" value="1"/>
</dbReference>
<feature type="transmembrane region" description="Helical" evidence="1">
    <location>
        <begin position="424"/>
        <end position="446"/>
    </location>
</feature>
<evidence type="ECO:0000256" key="1">
    <source>
        <dbReference type="SAM" id="Phobius"/>
    </source>
</evidence>
<evidence type="ECO:0000313" key="2">
    <source>
        <dbReference type="EMBL" id="KUG20890.1"/>
    </source>
</evidence>
<reference evidence="2" key="1">
    <citation type="journal article" date="2015" name="Proc. Natl. Acad. Sci. U.S.A.">
        <title>Networks of energetic and metabolic interactions define dynamics in microbial communities.</title>
        <authorList>
            <person name="Embree M."/>
            <person name="Liu J.K."/>
            <person name="Al-Bassam M.M."/>
            <person name="Zengler K."/>
        </authorList>
    </citation>
    <scope>NUCLEOTIDE SEQUENCE</scope>
</reference>